<keyword evidence="2" id="KW-1133">Transmembrane helix</keyword>
<dbReference type="Proteomes" id="UP000766336">
    <property type="component" value="Unassembled WGS sequence"/>
</dbReference>
<dbReference type="EMBL" id="JAHCDA010000004">
    <property type="protein sequence ID" value="MBS7813254.1"/>
    <property type="molecule type" value="Genomic_DNA"/>
</dbReference>
<comment type="caution">
    <text evidence="3">The sequence shown here is derived from an EMBL/GenBank/DDBJ whole genome shotgun (WGS) entry which is preliminary data.</text>
</comment>
<keyword evidence="2" id="KW-0472">Membrane</keyword>
<sequence length="67" mass="7045">MSVGQNMTVNGASTAPATHLYPAQPDEGAADMMLSEFDGPRVWRPAGELTLVTAGVFLLVALIAWLS</sequence>
<protein>
    <recommendedName>
        <fullName evidence="5">High light inducible protein</fullName>
    </recommendedName>
</protein>
<feature type="compositionally biased region" description="Polar residues" evidence="1">
    <location>
        <begin position="1"/>
        <end position="16"/>
    </location>
</feature>
<evidence type="ECO:0000313" key="4">
    <source>
        <dbReference type="Proteomes" id="UP000766336"/>
    </source>
</evidence>
<evidence type="ECO:0000313" key="3">
    <source>
        <dbReference type="EMBL" id="MBS7813254.1"/>
    </source>
</evidence>
<organism evidence="3 4">
    <name type="scientific">Roseococcus pinisoli</name>
    <dbReference type="NCBI Taxonomy" id="2835040"/>
    <lineage>
        <taxon>Bacteria</taxon>
        <taxon>Pseudomonadati</taxon>
        <taxon>Pseudomonadota</taxon>
        <taxon>Alphaproteobacteria</taxon>
        <taxon>Acetobacterales</taxon>
        <taxon>Roseomonadaceae</taxon>
        <taxon>Roseococcus</taxon>
    </lineage>
</organism>
<evidence type="ECO:0000256" key="1">
    <source>
        <dbReference type="SAM" id="MobiDB-lite"/>
    </source>
</evidence>
<dbReference type="RefSeq" id="WP_213671944.1">
    <property type="nucleotide sequence ID" value="NZ_JAHCDA010000004.1"/>
</dbReference>
<proteinExistence type="predicted"/>
<evidence type="ECO:0008006" key="5">
    <source>
        <dbReference type="Google" id="ProtNLM"/>
    </source>
</evidence>
<reference evidence="3 4" key="1">
    <citation type="submission" date="2021-05" db="EMBL/GenBank/DDBJ databases">
        <title>Roseococcus sp. XZZS9, whole genome shotgun sequencing project.</title>
        <authorList>
            <person name="Zhao G."/>
            <person name="Shen L."/>
        </authorList>
    </citation>
    <scope>NUCLEOTIDE SEQUENCE [LARGE SCALE GENOMIC DNA]</scope>
    <source>
        <strain evidence="3 4">XZZS9</strain>
    </source>
</reference>
<evidence type="ECO:0000256" key="2">
    <source>
        <dbReference type="SAM" id="Phobius"/>
    </source>
</evidence>
<feature type="transmembrane region" description="Helical" evidence="2">
    <location>
        <begin position="49"/>
        <end position="66"/>
    </location>
</feature>
<gene>
    <name evidence="3" type="ORF">KHU32_20090</name>
</gene>
<feature type="region of interest" description="Disordered" evidence="1">
    <location>
        <begin position="1"/>
        <end position="24"/>
    </location>
</feature>
<name>A0ABS5QHT7_9PROT</name>
<accession>A0ABS5QHT7</accession>
<keyword evidence="4" id="KW-1185">Reference proteome</keyword>
<keyword evidence="2" id="KW-0812">Transmembrane</keyword>